<dbReference type="AlphaFoldDB" id="A0A6A1Q167"/>
<gene>
    <name evidence="1" type="ORF">E2I00_011377</name>
</gene>
<organism evidence="1 2">
    <name type="scientific">Balaenoptera physalus</name>
    <name type="common">Fin whale</name>
    <name type="synonym">Balaena physalus</name>
    <dbReference type="NCBI Taxonomy" id="9770"/>
    <lineage>
        <taxon>Eukaryota</taxon>
        <taxon>Metazoa</taxon>
        <taxon>Chordata</taxon>
        <taxon>Craniata</taxon>
        <taxon>Vertebrata</taxon>
        <taxon>Euteleostomi</taxon>
        <taxon>Mammalia</taxon>
        <taxon>Eutheria</taxon>
        <taxon>Laurasiatheria</taxon>
        <taxon>Artiodactyla</taxon>
        <taxon>Whippomorpha</taxon>
        <taxon>Cetacea</taxon>
        <taxon>Mysticeti</taxon>
        <taxon>Balaenopteridae</taxon>
        <taxon>Balaenoptera</taxon>
    </lineage>
</organism>
<dbReference type="PANTHER" id="PTHR33331">
    <property type="entry name" value="COILED-COIL DOMAIN-CONTAINING PROTEIN 162"/>
    <property type="match status" value="1"/>
</dbReference>
<evidence type="ECO:0000313" key="2">
    <source>
        <dbReference type="Proteomes" id="UP000437017"/>
    </source>
</evidence>
<dbReference type="InterPro" id="IPR040401">
    <property type="entry name" value="CCDC162"/>
</dbReference>
<evidence type="ECO:0000313" key="1">
    <source>
        <dbReference type="EMBL" id="KAB0401167.1"/>
    </source>
</evidence>
<dbReference type="EMBL" id="SGJD01001255">
    <property type="protein sequence ID" value="KAB0401167.1"/>
    <property type="molecule type" value="Genomic_DNA"/>
</dbReference>
<protein>
    <submittedName>
        <fullName evidence="1">Uncharacterized protein</fullName>
    </submittedName>
</protein>
<sequence length="259" mass="29368">MRWTQRRFALAQAITDVIHRCPRFDLSYPYFIKAYREECTCLRLHLQLVRGILTSSQCKIVINCFSSLSPALTNIYLLEFHPSLGLALRIPRALEHLLREACHTGTPTSASALTLLERHVLQLALDVWLTPAKPKSWYSAQLQKDLFSAKVMGDPFLVGEVGLLAFKSAADEGQNKGQDSHMLLLQMFSKLLELLTLRHRLIEMSLESVQLARSLIRVYSSFSDNWGNLMLSRYRAIRPGACLHGMEHCLGRDQIQACG</sequence>
<dbReference type="OrthoDB" id="9684451at2759"/>
<reference evidence="1 2" key="1">
    <citation type="journal article" date="2019" name="PLoS ONE">
        <title>Genomic analyses reveal an absence of contemporary introgressive admixture between fin whales and blue whales, despite known hybrids.</title>
        <authorList>
            <person name="Westbury M.V."/>
            <person name="Petersen B."/>
            <person name="Lorenzen E.D."/>
        </authorList>
    </citation>
    <scope>NUCLEOTIDE SEQUENCE [LARGE SCALE GENOMIC DNA]</scope>
    <source>
        <strain evidence="1">FinWhale-01</strain>
    </source>
</reference>
<keyword evidence="2" id="KW-1185">Reference proteome</keyword>
<proteinExistence type="predicted"/>
<comment type="caution">
    <text evidence="1">The sequence shown here is derived from an EMBL/GenBank/DDBJ whole genome shotgun (WGS) entry which is preliminary data.</text>
</comment>
<accession>A0A6A1Q167</accession>
<dbReference type="Proteomes" id="UP000437017">
    <property type="component" value="Unassembled WGS sequence"/>
</dbReference>
<dbReference type="PANTHER" id="PTHR33331:SF13">
    <property type="entry name" value="COILED-COIL DOMAIN CONTAINING 162"/>
    <property type="match status" value="1"/>
</dbReference>
<name>A0A6A1Q167_BALPH</name>